<evidence type="ECO:0000313" key="2">
    <source>
        <dbReference type="Proteomes" id="UP001151760"/>
    </source>
</evidence>
<reference evidence="1" key="2">
    <citation type="submission" date="2022-01" db="EMBL/GenBank/DDBJ databases">
        <authorList>
            <person name="Yamashiro T."/>
            <person name="Shiraishi A."/>
            <person name="Satake H."/>
            <person name="Nakayama K."/>
        </authorList>
    </citation>
    <scope>NUCLEOTIDE SEQUENCE</scope>
</reference>
<organism evidence="1 2">
    <name type="scientific">Tanacetum coccineum</name>
    <dbReference type="NCBI Taxonomy" id="301880"/>
    <lineage>
        <taxon>Eukaryota</taxon>
        <taxon>Viridiplantae</taxon>
        <taxon>Streptophyta</taxon>
        <taxon>Embryophyta</taxon>
        <taxon>Tracheophyta</taxon>
        <taxon>Spermatophyta</taxon>
        <taxon>Magnoliopsida</taxon>
        <taxon>eudicotyledons</taxon>
        <taxon>Gunneridae</taxon>
        <taxon>Pentapetalae</taxon>
        <taxon>asterids</taxon>
        <taxon>campanulids</taxon>
        <taxon>Asterales</taxon>
        <taxon>Asteraceae</taxon>
        <taxon>Asteroideae</taxon>
        <taxon>Anthemideae</taxon>
        <taxon>Anthemidinae</taxon>
        <taxon>Tanacetum</taxon>
    </lineage>
</organism>
<dbReference type="Proteomes" id="UP001151760">
    <property type="component" value="Unassembled WGS sequence"/>
</dbReference>
<reference evidence="1" key="1">
    <citation type="journal article" date="2022" name="Int. J. Mol. Sci.">
        <title>Draft Genome of Tanacetum Coccineum: Genomic Comparison of Closely Related Tanacetum-Family Plants.</title>
        <authorList>
            <person name="Yamashiro T."/>
            <person name="Shiraishi A."/>
            <person name="Nakayama K."/>
            <person name="Satake H."/>
        </authorList>
    </citation>
    <scope>NUCLEOTIDE SEQUENCE</scope>
</reference>
<accession>A0ABQ4YTM0</accession>
<dbReference type="EMBL" id="BQNB010010706">
    <property type="protein sequence ID" value="GJS80897.1"/>
    <property type="molecule type" value="Genomic_DNA"/>
</dbReference>
<gene>
    <name evidence="1" type="ORF">Tco_0747438</name>
</gene>
<evidence type="ECO:0000313" key="1">
    <source>
        <dbReference type="EMBL" id="GJS80897.1"/>
    </source>
</evidence>
<protein>
    <submittedName>
        <fullName evidence="1">Uncharacterized protein</fullName>
    </submittedName>
</protein>
<keyword evidence="2" id="KW-1185">Reference proteome</keyword>
<proteinExistence type="predicted"/>
<sequence>MDLGVQDGFSTMLFVYGSRLECHWRVVLFFPSLGSFQPGFSLEGFLRTQSPLAFYTPDVQLWDNFSDLCFVQWFFPIGVLEDILAGILVVDTLWVFMRMVPCWWITLEEDFCLVDDILLVKEGPLSEDILLVSEALWL</sequence>
<name>A0ABQ4YTM0_9ASTR</name>
<comment type="caution">
    <text evidence="1">The sequence shown here is derived from an EMBL/GenBank/DDBJ whole genome shotgun (WGS) entry which is preliminary data.</text>
</comment>